<dbReference type="Gene3D" id="3.20.20.140">
    <property type="entry name" value="Metal-dependent hydrolases"/>
    <property type="match status" value="1"/>
</dbReference>
<dbReference type="SUPFAM" id="SSF51338">
    <property type="entry name" value="Composite domain of metallo-dependent hydrolases"/>
    <property type="match status" value="1"/>
</dbReference>
<protein>
    <recommendedName>
        <fullName evidence="1">Amidohydrolase 3 domain-containing protein</fullName>
    </recommendedName>
</protein>
<dbReference type="Proteomes" id="UP000183687">
    <property type="component" value="Unassembled WGS sequence"/>
</dbReference>
<accession>A0AB38A779</accession>
<evidence type="ECO:0000313" key="3">
    <source>
        <dbReference type="Proteomes" id="UP000183687"/>
    </source>
</evidence>
<dbReference type="InterPro" id="IPR013108">
    <property type="entry name" value="Amidohydro_3"/>
</dbReference>
<dbReference type="CDD" id="cd01300">
    <property type="entry name" value="YtcJ_like"/>
    <property type="match status" value="1"/>
</dbReference>
<dbReference type="Pfam" id="PF07969">
    <property type="entry name" value="Amidohydro_3"/>
    <property type="match status" value="1"/>
</dbReference>
<dbReference type="SUPFAM" id="SSF51556">
    <property type="entry name" value="Metallo-dependent hydrolases"/>
    <property type="match status" value="1"/>
</dbReference>
<gene>
    <name evidence="2" type="ORF">SAMN04489746_1130</name>
</gene>
<reference evidence="2 3" key="1">
    <citation type="submission" date="2016-10" db="EMBL/GenBank/DDBJ databases">
        <authorList>
            <person name="Varghese N."/>
            <person name="Submissions S."/>
        </authorList>
    </citation>
    <scope>NUCLEOTIDE SEQUENCE [LARGE SCALE GENOMIC DNA]</scope>
    <source>
        <strain evidence="2 3">DSM 20586</strain>
    </source>
</reference>
<dbReference type="InterPro" id="IPR032466">
    <property type="entry name" value="Metal_Hydrolase"/>
</dbReference>
<name>A0AB38A779_9ACTN</name>
<dbReference type="PANTHER" id="PTHR22642">
    <property type="entry name" value="IMIDAZOLONEPROPIONASE"/>
    <property type="match status" value="1"/>
</dbReference>
<comment type="caution">
    <text evidence="2">The sequence shown here is derived from an EMBL/GenBank/DDBJ whole genome shotgun (WGS) entry which is preliminary data.</text>
</comment>
<evidence type="ECO:0000313" key="2">
    <source>
        <dbReference type="EMBL" id="SEB82612.1"/>
    </source>
</evidence>
<dbReference type="Gene3D" id="3.10.310.70">
    <property type="match status" value="1"/>
</dbReference>
<dbReference type="GO" id="GO:0016810">
    <property type="term" value="F:hydrolase activity, acting on carbon-nitrogen (but not peptide) bonds"/>
    <property type="evidence" value="ECO:0007669"/>
    <property type="project" value="InterPro"/>
</dbReference>
<proteinExistence type="predicted"/>
<feature type="domain" description="Amidohydrolase 3" evidence="1">
    <location>
        <begin position="53"/>
        <end position="539"/>
    </location>
</feature>
<dbReference type="Gene3D" id="2.30.40.10">
    <property type="entry name" value="Urease, subunit C, domain 1"/>
    <property type="match status" value="1"/>
</dbReference>
<dbReference type="PANTHER" id="PTHR22642:SF2">
    <property type="entry name" value="PROTEIN LONG AFTER FAR-RED 3"/>
    <property type="match status" value="1"/>
</dbReference>
<sequence>MGQQLRVISSNHLFISADKPNEAATLVLEQDRVAQVLPREAFAQFAGQADALDVGDNFVCPGFHDAHQHVFHAALFPSRLATEYPGTSEKDCVEHMREFAATRPGNGWLVSHGWREILWSPSNVPTRASLDEVFPNRPVAMYSGDAHTLWLNSCGMRELGITDDTTPPAGGSFDRDEQGHLTGVLREAAGMVYIARILASFSTEELKEIYANYFKQLNALGITNVCDMALSLVAGADGINSHIYEALQADGCLSVRAHMYPTLTDDLSTLEDLQARLTGPKLRAPGFKQFFDGVSSQHTAWCSQPYTNARFAGDVGRPTVSPERMRELVLKAAAAGHSVRIHTIGDRAVSEALAIFEEAHARYGTPTQGANTMEHIEDIVPSDLTRFAAAQVVASVQPPHVTIDITQPARDLGEQRASRMWPFAQMLDAGATLALGTDAPVVSANSGDVLYTACTRKTPVGHQPAGGWYPEHALTRIQTVAAYTQGSAAATGRAHELGTLEPGMFADLVVWDTNLLSCADEQLQLARPILTVCAGEKVFERA</sequence>
<dbReference type="RefSeq" id="WP_002564226.1">
    <property type="nucleotide sequence ID" value="NZ_CALJSN010000009.1"/>
</dbReference>
<dbReference type="AlphaFoldDB" id="A0AB38A779"/>
<evidence type="ECO:0000259" key="1">
    <source>
        <dbReference type="Pfam" id="PF07969"/>
    </source>
</evidence>
<dbReference type="InterPro" id="IPR011059">
    <property type="entry name" value="Metal-dep_hydrolase_composite"/>
</dbReference>
<dbReference type="InterPro" id="IPR033932">
    <property type="entry name" value="YtcJ-like"/>
</dbReference>
<organism evidence="2 3">
    <name type="scientific">Atopobium minutum</name>
    <dbReference type="NCBI Taxonomy" id="1381"/>
    <lineage>
        <taxon>Bacteria</taxon>
        <taxon>Bacillati</taxon>
        <taxon>Actinomycetota</taxon>
        <taxon>Coriobacteriia</taxon>
        <taxon>Coriobacteriales</taxon>
        <taxon>Atopobiaceae</taxon>
        <taxon>Atopobium</taxon>
    </lineage>
</organism>
<dbReference type="EMBL" id="FNSH01000001">
    <property type="protein sequence ID" value="SEB82612.1"/>
    <property type="molecule type" value="Genomic_DNA"/>
</dbReference>